<name>A0A8X7TCE1_CANPA</name>
<feature type="compositionally biased region" description="Basic and acidic residues" evidence="2">
    <location>
        <begin position="625"/>
        <end position="644"/>
    </location>
</feature>
<dbReference type="GO" id="GO:0008270">
    <property type="term" value="F:zinc ion binding"/>
    <property type="evidence" value="ECO:0007669"/>
    <property type="project" value="InterPro"/>
</dbReference>
<reference evidence="4" key="1">
    <citation type="submission" date="2020-03" db="EMBL/GenBank/DDBJ databases">
        <title>FDA dAtabase for Regulatory Grade micrObial Sequences (FDA-ARGOS): Supporting development and validation of Infectious Disease Dx tests.</title>
        <authorList>
            <person name="Campos J."/>
            <person name="Goldberg B."/>
            <person name="Tallon L."/>
            <person name="Sadzewicz L."/>
            <person name="Vavikolanu K."/>
            <person name="Mehta A."/>
            <person name="Aluvathingal J."/>
            <person name="Nadendla S."/>
            <person name="Nandy P."/>
            <person name="Geyer C."/>
            <person name="Yan Y."/>
            <person name="Sichtig H."/>
        </authorList>
    </citation>
    <scope>NUCLEOTIDE SEQUENCE [LARGE SCALE GENOMIC DNA]</scope>
    <source>
        <strain evidence="4">FDAARGOS_652</strain>
    </source>
</reference>
<proteinExistence type="predicted"/>
<dbReference type="AlphaFoldDB" id="A0A8X7TCE1"/>
<feature type="compositionally biased region" description="Low complexity" evidence="2">
    <location>
        <begin position="25"/>
        <end position="36"/>
    </location>
</feature>
<dbReference type="EMBL" id="JABWAB010000004">
    <property type="protein sequence ID" value="KAF6052773.1"/>
    <property type="molecule type" value="Genomic_DNA"/>
</dbReference>
<sequence length="811" mass="89180">MVKDPITESAKTSSSRAADDTIPVESSSPQMEMSSPLRAPSQQPNTLSMHHDKTHYHEFNNNSNNEFDPTLQQFNQNSLLYQLMRFDNTPDIPFPPSVHPHGMLNRLATNEPLLHSHYQQYAFGSGMPQLQPSEQKTLQAQREAYQEIIAQQNEELHRQYPSSVPSQFPVPKGEIALSQTNSAISLNDLDRDNSNRNTATQANFYQGNETSGSFYGDDATDQIPFSANESTTTFLNILDPNQSTDAVYESVASEFSIYNEYDATNASTDSLHNFTQTTSGRARSYQHPSINKDLSHLQFLDVASQRRFQSVNYPPINQTTQSLETQSFMTHQNMQSMAVQDTNMDLSATPTFSDISSFTSSASLHHPIATTSSSMNTFDPSLSNDAVPTATIKTPVRALNSPLANAAIGASSTSHHKISKKPSLSRLKTTSRKNLKHIPGAIVSLEGNKAISSTSPSPSTVSARLETSKQDAQAFTNEPHLQENSPISINEFPYLRSQSQPQSQAQPPHQPQPHLLRTFSNASPSSMAVASTGRPSVLTTPTSAGNGPRSANVFRQDFGPTTAIASSSMLSPGVPFSSPNAELLHRQELWKKNYSLNHGTQTGRSNVTKRKIQRKKSSKLVHGLTKVDDNDVLDPKVKPNDQRDPVLGVQQSTRSASQGNAMGFNSDVSIDNNDGVEVGDSVGSDFGKATLQPTQGKANKLRRSKSTPLLPNTTSDSGINKDQPVKKKYTRRRLLPRSKKGCWICRIKHLKCDEVRPSCGACVRFGLTCDYSPTKPDYVTDKELRQKKLSEITITRKQNQALDKGLSKKGG</sequence>
<keyword evidence="1" id="KW-0539">Nucleus</keyword>
<dbReference type="GO" id="GO:0000981">
    <property type="term" value="F:DNA-binding transcription factor activity, RNA polymerase II-specific"/>
    <property type="evidence" value="ECO:0007669"/>
    <property type="project" value="InterPro"/>
</dbReference>
<feature type="region of interest" description="Disordered" evidence="2">
    <location>
        <begin position="681"/>
        <end position="726"/>
    </location>
</feature>
<dbReference type="PROSITE" id="PS50048">
    <property type="entry name" value="ZN2_CY6_FUNGAL_2"/>
    <property type="match status" value="1"/>
</dbReference>
<dbReference type="Gene3D" id="4.10.240.10">
    <property type="entry name" value="Zn(2)-C6 fungal-type DNA-binding domain"/>
    <property type="match status" value="1"/>
</dbReference>
<feature type="compositionally biased region" description="Polar residues" evidence="2">
    <location>
        <begin position="706"/>
        <end position="720"/>
    </location>
</feature>
<feature type="compositionally biased region" description="Polar residues" evidence="2">
    <location>
        <begin position="595"/>
        <end position="606"/>
    </location>
</feature>
<dbReference type="CDD" id="cd00067">
    <property type="entry name" value="GAL4"/>
    <property type="match status" value="1"/>
</dbReference>
<protein>
    <submittedName>
        <fullName evidence="4">Fungal Zn(2)-Cys(6) binuclear cluster domain family protein</fullName>
    </submittedName>
</protein>
<evidence type="ECO:0000256" key="1">
    <source>
        <dbReference type="ARBA" id="ARBA00023242"/>
    </source>
</evidence>
<dbReference type="PROSITE" id="PS00463">
    <property type="entry name" value="ZN2_CY6_FUNGAL_1"/>
    <property type="match status" value="1"/>
</dbReference>
<dbReference type="OrthoDB" id="3251668at2759"/>
<evidence type="ECO:0000256" key="2">
    <source>
        <dbReference type="SAM" id="MobiDB-lite"/>
    </source>
</evidence>
<evidence type="ECO:0000313" key="4">
    <source>
        <dbReference type="EMBL" id="KAF6052773.1"/>
    </source>
</evidence>
<feature type="region of interest" description="Disordered" evidence="2">
    <location>
        <begin position="595"/>
        <end position="668"/>
    </location>
</feature>
<feature type="region of interest" description="Disordered" evidence="2">
    <location>
        <begin position="409"/>
        <end position="551"/>
    </location>
</feature>
<feature type="compositionally biased region" description="Low complexity" evidence="2">
    <location>
        <begin position="452"/>
        <end position="462"/>
    </location>
</feature>
<dbReference type="InterPro" id="IPR001138">
    <property type="entry name" value="Zn2Cys6_DnaBD"/>
</dbReference>
<feature type="compositionally biased region" description="Low complexity" evidence="2">
    <location>
        <begin position="497"/>
        <end position="507"/>
    </location>
</feature>
<dbReference type="InterPro" id="IPR036864">
    <property type="entry name" value="Zn2-C6_fun-type_DNA-bd_sf"/>
</dbReference>
<evidence type="ECO:0000259" key="3">
    <source>
        <dbReference type="PROSITE" id="PS50048"/>
    </source>
</evidence>
<accession>A0A8X7TCE1</accession>
<dbReference type="Pfam" id="PF00172">
    <property type="entry name" value="Zn_clus"/>
    <property type="match status" value="1"/>
</dbReference>
<feature type="compositionally biased region" description="Basic residues" evidence="2">
    <location>
        <begin position="607"/>
        <end position="619"/>
    </location>
</feature>
<dbReference type="PANTHER" id="PTHR37534">
    <property type="entry name" value="TRANSCRIPTIONAL ACTIVATOR PROTEIN UGA3"/>
    <property type="match status" value="1"/>
</dbReference>
<feature type="compositionally biased region" description="Polar residues" evidence="2">
    <location>
        <begin position="649"/>
        <end position="660"/>
    </location>
</feature>
<gene>
    <name evidence="4" type="ORF">FOB60_003029</name>
</gene>
<dbReference type="SUPFAM" id="SSF57701">
    <property type="entry name" value="Zn2/Cys6 DNA-binding domain"/>
    <property type="match status" value="1"/>
</dbReference>
<comment type="caution">
    <text evidence="4">The sequence shown here is derived from an EMBL/GenBank/DDBJ whole genome shotgun (WGS) entry which is preliminary data.</text>
</comment>
<organism evidence="4 5">
    <name type="scientific">Candida parapsilosis</name>
    <name type="common">Yeast</name>
    <dbReference type="NCBI Taxonomy" id="5480"/>
    <lineage>
        <taxon>Eukaryota</taxon>
        <taxon>Fungi</taxon>
        <taxon>Dikarya</taxon>
        <taxon>Ascomycota</taxon>
        <taxon>Saccharomycotina</taxon>
        <taxon>Pichiomycetes</taxon>
        <taxon>Debaryomycetaceae</taxon>
        <taxon>Candida/Lodderomyces clade</taxon>
        <taxon>Candida</taxon>
    </lineage>
</organism>
<dbReference type="Proteomes" id="UP000590412">
    <property type="component" value="Unassembled WGS sequence"/>
</dbReference>
<dbReference type="PANTHER" id="PTHR37534:SF45">
    <property type="entry name" value="TRANSCRIPTIONAL REGULATORY PROTEIN UME6"/>
    <property type="match status" value="1"/>
</dbReference>
<feature type="region of interest" description="Disordered" evidence="2">
    <location>
        <begin position="1"/>
        <end position="49"/>
    </location>
</feature>
<evidence type="ECO:0000313" key="5">
    <source>
        <dbReference type="Proteomes" id="UP000590412"/>
    </source>
</evidence>
<feature type="domain" description="Zn(2)-C6 fungal-type" evidence="3">
    <location>
        <begin position="741"/>
        <end position="771"/>
    </location>
</feature>
<dbReference type="SMART" id="SM00066">
    <property type="entry name" value="GAL4"/>
    <property type="match status" value="1"/>
</dbReference>
<feature type="compositionally biased region" description="Polar residues" evidence="2">
    <location>
        <begin position="518"/>
        <end position="545"/>
    </location>
</feature>